<keyword evidence="2" id="KW-1185">Reference proteome</keyword>
<gene>
    <name evidence="1" type="ORF">LTS18_010252</name>
</gene>
<feature type="non-terminal residue" evidence="1">
    <location>
        <position position="605"/>
    </location>
</feature>
<reference evidence="1" key="1">
    <citation type="submission" date="2024-09" db="EMBL/GenBank/DDBJ databases">
        <title>Black Yeasts Isolated from many extreme environments.</title>
        <authorList>
            <person name="Coleine C."/>
            <person name="Stajich J.E."/>
            <person name="Selbmann L."/>
        </authorList>
    </citation>
    <scope>NUCLEOTIDE SEQUENCE</scope>
    <source>
        <strain evidence="1">CCFEE 5737</strain>
    </source>
</reference>
<evidence type="ECO:0000313" key="2">
    <source>
        <dbReference type="Proteomes" id="UP001186974"/>
    </source>
</evidence>
<organism evidence="1 2">
    <name type="scientific">Coniosporium uncinatum</name>
    <dbReference type="NCBI Taxonomy" id="93489"/>
    <lineage>
        <taxon>Eukaryota</taxon>
        <taxon>Fungi</taxon>
        <taxon>Dikarya</taxon>
        <taxon>Ascomycota</taxon>
        <taxon>Pezizomycotina</taxon>
        <taxon>Dothideomycetes</taxon>
        <taxon>Dothideomycetes incertae sedis</taxon>
        <taxon>Coniosporium</taxon>
    </lineage>
</organism>
<name>A0ACC3DLP7_9PEZI</name>
<comment type="caution">
    <text evidence="1">The sequence shown here is derived from an EMBL/GenBank/DDBJ whole genome shotgun (WGS) entry which is preliminary data.</text>
</comment>
<proteinExistence type="predicted"/>
<evidence type="ECO:0000313" key="1">
    <source>
        <dbReference type="EMBL" id="KAK3077441.1"/>
    </source>
</evidence>
<dbReference type="EMBL" id="JAWDJW010002848">
    <property type="protein sequence ID" value="KAK3077441.1"/>
    <property type="molecule type" value="Genomic_DNA"/>
</dbReference>
<protein>
    <submittedName>
        <fullName evidence="1">Uncharacterized protein</fullName>
    </submittedName>
</protein>
<sequence length="605" mass="66143">MTSYELLTSGVVEVLLEVFASDNTDAKTAFLEAFMGSTTGAKQKTTTSTSPATPFSVLVHKLQDLLSRSEHFEVITVHQNSFDSNRSSAASMLAKQLRLKLTADEDSGIPATYRNIMVTIHAIATFKSLDDYLRPRMAMGDRAGVRARREGVSSAIAAYAAALAGRGDPDGRRSALSGPPPAIPTPSDLTNRSLPKRGARGKPTSSNPQPSSSSTPVKPSTLRRSSRKGSGQNQPPPPEPQPTEPEEETLECADEAQLSDDGSMQDEAINAIVDDLEDEMSDEAPEPPAVDMEVAATGKVTARREDGTRVATPLGGGLPAPARGPSEIERARMLLQQRAALASTPTSSNRPMSYAAAIQAVPQDWHVEFFINDQPISNETTIYRAVHFNQTQPNEISTRNLWSAIHTIKYKKVAGPPPAADPNASSPPPDSAISQSTGHPASLDKNPITSVILRLLSILHNLNANIDEVISEHKETIKLNAEPLSQFVNTKLTAKMNRQLEEPLIVASNCLPNWSEDLARLYPFLFPFETRHLFLQSTSYGYSRSMSRWQTAQESSNNRNDHRHRDERPFMGRLQRQKVRIARSRILESGIKVLELYGSSPSILE</sequence>
<accession>A0ACC3DLP7</accession>
<dbReference type="Proteomes" id="UP001186974">
    <property type="component" value="Unassembled WGS sequence"/>
</dbReference>